<accession>A0ACC7NCS0</accession>
<dbReference type="Proteomes" id="UP001629235">
    <property type="component" value="Unassembled WGS sequence"/>
</dbReference>
<reference evidence="1 2" key="1">
    <citation type="journal article" date="2024" name="Chem. Sci.">
        <title>Discovery of megapolipeptins by genome mining of a Burkholderiales bacteria collection.</title>
        <authorList>
            <person name="Paulo B.S."/>
            <person name="Recchia M.J.J."/>
            <person name="Lee S."/>
            <person name="Fergusson C.H."/>
            <person name="Romanowski S.B."/>
            <person name="Hernandez A."/>
            <person name="Krull N."/>
            <person name="Liu D.Y."/>
            <person name="Cavanagh H."/>
            <person name="Bos A."/>
            <person name="Gray C.A."/>
            <person name="Murphy B.T."/>
            <person name="Linington R.G."/>
            <person name="Eustaquio A.S."/>
        </authorList>
    </citation>
    <scope>NUCLEOTIDE SEQUENCE [LARGE SCALE GENOMIC DNA]</scope>
    <source>
        <strain evidence="1 2">RL18-126-BIB-B</strain>
    </source>
</reference>
<protein>
    <submittedName>
        <fullName evidence="1">Diguanylate cyclase</fullName>
        <ecNumber evidence="1">2.7.7.65</ecNumber>
    </submittedName>
</protein>
<evidence type="ECO:0000313" key="2">
    <source>
        <dbReference type="Proteomes" id="UP001629235"/>
    </source>
</evidence>
<proteinExistence type="predicted"/>
<comment type="caution">
    <text evidence="1">The sequence shown here is derived from an EMBL/GenBank/DDBJ whole genome shotgun (WGS) entry which is preliminary data.</text>
</comment>
<dbReference type="EC" id="2.7.7.65" evidence="1"/>
<sequence>MAHTPRRATRDIHRHCRAKRSRFGVLCPATTTAEAVALLDRERGRLAALAPAELPRGLRYTFSVGVDERRRDESLAQLMARADGALYAAKASGRDRVMAAA</sequence>
<keyword evidence="1" id="KW-0548">Nucleotidyltransferase</keyword>
<keyword evidence="2" id="KW-1185">Reference proteome</keyword>
<name>A0ACC7NCS0_9BURK</name>
<keyword evidence="1" id="KW-0808">Transferase</keyword>
<gene>
    <name evidence="1" type="ORF">PQR01_17700</name>
</gene>
<dbReference type="EMBL" id="JAQQDW010000033">
    <property type="protein sequence ID" value="MFM0105267.1"/>
    <property type="molecule type" value="Genomic_DNA"/>
</dbReference>
<evidence type="ECO:0000313" key="1">
    <source>
        <dbReference type="EMBL" id="MFM0105267.1"/>
    </source>
</evidence>
<organism evidence="1 2">
    <name type="scientific">Paraburkholderia rhynchosiae</name>
    <dbReference type="NCBI Taxonomy" id="487049"/>
    <lineage>
        <taxon>Bacteria</taxon>
        <taxon>Pseudomonadati</taxon>
        <taxon>Pseudomonadota</taxon>
        <taxon>Betaproteobacteria</taxon>
        <taxon>Burkholderiales</taxon>
        <taxon>Burkholderiaceae</taxon>
        <taxon>Paraburkholderia</taxon>
    </lineage>
</organism>